<organism evidence="2">
    <name type="scientific">Zea mays</name>
    <name type="common">Maize</name>
    <dbReference type="NCBI Taxonomy" id="4577"/>
    <lineage>
        <taxon>Eukaryota</taxon>
        <taxon>Viridiplantae</taxon>
        <taxon>Streptophyta</taxon>
        <taxon>Embryophyta</taxon>
        <taxon>Tracheophyta</taxon>
        <taxon>Spermatophyta</taxon>
        <taxon>Magnoliopsida</taxon>
        <taxon>Liliopsida</taxon>
        <taxon>Poales</taxon>
        <taxon>Poaceae</taxon>
        <taxon>PACMAD clade</taxon>
        <taxon>Panicoideae</taxon>
        <taxon>Andropogonodae</taxon>
        <taxon>Andropogoneae</taxon>
        <taxon>Tripsacinae</taxon>
        <taxon>Zea</taxon>
    </lineage>
</organism>
<feature type="region of interest" description="Disordered" evidence="1">
    <location>
        <begin position="183"/>
        <end position="204"/>
    </location>
</feature>
<feature type="region of interest" description="Disordered" evidence="1">
    <location>
        <begin position="1"/>
        <end position="34"/>
    </location>
</feature>
<reference evidence="2" key="1">
    <citation type="submission" date="2015-12" db="EMBL/GenBank/DDBJ databases">
        <title>Update maize B73 reference genome by single molecule sequencing technologies.</title>
        <authorList>
            <consortium name="Maize Genome Sequencing Project"/>
            <person name="Ware D."/>
        </authorList>
    </citation>
    <scope>NUCLEOTIDE SEQUENCE [LARGE SCALE GENOMIC DNA]</scope>
    <source>
        <tissue evidence="2">Seedling</tissue>
    </source>
</reference>
<feature type="region of interest" description="Disordered" evidence="1">
    <location>
        <begin position="266"/>
        <end position="312"/>
    </location>
</feature>
<name>A0A1D6KWC1_MAIZE</name>
<feature type="compositionally biased region" description="Pro residues" evidence="1">
    <location>
        <begin position="15"/>
        <end position="24"/>
    </location>
</feature>
<feature type="compositionally biased region" description="Gly residues" evidence="1">
    <location>
        <begin position="103"/>
        <end position="112"/>
    </location>
</feature>
<accession>A0A1D6KWC1</accession>
<feature type="compositionally biased region" description="Polar residues" evidence="1">
    <location>
        <begin position="296"/>
        <end position="306"/>
    </location>
</feature>
<feature type="region of interest" description="Disordered" evidence="1">
    <location>
        <begin position="372"/>
        <end position="449"/>
    </location>
</feature>
<dbReference type="ExpressionAtlas" id="A0A1D6KWC1">
    <property type="expression patterns" value="baseline"/>
</dbReference>
<gene>
    <name evidence="2" type="ORF">ZEAMMB73_Zm00001d033107</name>
</gene>
<feature type="compositionally biased region" description="Basic residues" evidence="1">
    <location>
        <begin position="280"/>
        <end position="289"/>
    </location>
</feature>
<dbReference type="InParanoid" id="A0A1D6KWC1"/>
<dbReference type="AlphaFoldDB" id="A0A1D6KWC1"/>
<evidence type="ECO:0000313" key="2">
    <source>
        <dbReference type="EMBL" id="ONM06761.1"/>
    </source>
</evidence>
<proteinExistence type="predicted"/>
<feature type="compositionally biased region" description="Low complexity" evidence="1">
    <location>
        <begin position="1"/>
        <end position="14"/>
    </location>
</feature>
<evidence type="ECO:0000256" key="1">
    <source>
        <dbReference type="SAM" id="MobiDB-lite"/>
    </source>
</evidence>
<protein>
    <submittedName>
        <fullName evidence="2">Uncharacterized protein</fullName>
    </submittedName>
</protein>
<dbReference type="EMBL" id="CM007647">
    <property type="protein sequence ID" value="ONM06761.1"/>
    <property type="molecule type" value="Genomic_DNA"/>
</dbReference>
<feature type="compositionally biased region" description="Low complexity" evidence="1">
    <location>
        <begin position="377"/>
        <end position="400"/>
    </location>
</feature>
<feature type="compositionally biased region" description="Basic and acidic residues" evidence="1">
    <location>
        <begin position="405"/>
        <end position="415"/>
    </location>
</feature>
<sequence>MPARALASAALATLRPPPRCPRPPSAARSPPFPQTLSCTSCLRLHSRCSCPPHRRDNRLRIRRQIPALPPNPAPIVSADPAFARVSLPRRGPTAMVEEHGGRGEAGTSGGGGEARHPQHAHGARIPQGGVPQEEEGRCRAAARATTEGDVEYDDDDSMRPTAEPAKEEDIEGAVCSAPCRRAVRNTTPSPSRDMVDARASTGGEDPTAVDVVVTQLALHRLRPPLDFLASPIALLEDCKYSEHHRCQNQRSDVKGNCCRGLGSRTGGRARGCGPPSTCPSRRRSCRSKQSRGEQSRAAQIETSSRPSRAPHLHLGHPLARVEDELLLCLRQLCAPCSAACLPRPQGGCVGVASDNAKAPSRPSRALCLHQVAHPSKWRTSSSSTASRPSSSPRTHPQPRSIARSEPARHELHRGTDPISAPGRGLNLKHGKATSPLGPIRNWQGIPTQI</sequence>
<feature type="region of interest" description="Disordered" evidence="1">
    <location>
        <begin position="93"/>
        <end position="171"/>
    </location>
</feature>